<keyword evidence="3" id="KW-1185">Reference proteome</keyword>
<comment type="caution">
    <text evidence="2">The sequence shown here is derived from an EMBL/GenBank/DDBJ whole genome shotgun (WGS) entry which is preliminary data.</text>
</comment>
<organism evidence="2 3">
    <name type="scientific">Cotesia glomerata</name>
    <name type="common">Lepidopteran parasitic wasp</name>
    <name type="synonym">Apanteles glomeratus</name>
    <dbReference type="NCBI Taxonomy" id="32391"/>
    <lineage>
        <taxon>Eukaryota</taxon>
        <taxon>Metazoa</taxon>
        <taxon>Ecdysozoa</taxon>
        <taxon>Arthropoda</taxon>
        <taxon>Hexapoda</taxon>
        <taxon>Insecta</taxon>
        <taxon>Pterygota</taxon>
        <taxon>Neoptera</taxon>
        <taxon>Endopterygota</taxon>
        <taxon>Hymenoptera</taxon>
        <taxon>Apocrita</taxon>
        <taxon>Ichneumonoidea</taxon>
        <taxon>Braconidae</taxon>
        <taxon>Microgastrinae</taxon>
        <taxon>Cotesia</taxon>
    </lineage>
</organism>
<feature type="region of interest" description="Disordered" evidence="1">
    <location>
        <begin position="1"/>
        <end position="55"/>
    </location>
</feature>
<dbReference type="AlphaFoldDB" id="A0AAV7I5V2"/>
<sequence>MRRSISASVKYKEAEEEEKSGEVNSKKQKNPKEISIRLLGREEEQENEITPDPTSGMVGAFACLGSITKLLSLGDGDGAAVRLKTFPRDCHSLVVSFRSATLNTYWTTRDQGHLHLLSDNASQDKKDLHK</sequence>
<protein>
    <submittedName>
        <fullName evidence="2">Uncharacterized protein</fullName>
    </submittedName>
</protein>
<dbReference type="EMBL" id="JAHXZJ010002609">
    <property type="protein sequence ID" value="KAH0541179.1"/>
    <property type="molecule type" value="Genomic_DNA"/>
</dbReference>
<evidence type="ECO:0000313" key="3">
    <source>
        <dbReference type="Proteomes" id="UP000826195"/>
    </source>
</evidence>
<accession>A0AAV7I5V2</accession>
<gene>
    <name evidence="2" type="ORF">KQX54_021217</name>
</gene>
<evidence type="ECO:0000313" key="2">
    <source>
        <dbReference type="EMBL" id="KAH0541179.1"/>
    </source>
</evidence>
<evidence type="ECO:0000256" key="1">
    <source>
        <dbReference type="SAM" id="MobiDB-lite"/>
    </source>
</evidence>
<dbReference type="Proteomes" id="UP000826195">
    <property type="component" value="Unassembled WGS sequence"/>
</dbReference>
<proteinExistence type="predicted"/>
<feature type="compositionally biased region" description="Basic and acidic residues" evidence="1">
    <location>
        <begin position="20"/>
        <end position="42"/>
    </location>
</feature>
<name>A0AAV7I5V2_COTGL</name>
<reference evidence="2 3" key="1">
    <citation type="journal article" date="2021" name="J. Hered.">
        <title>A chromosome-level genome assembly of the parasitoid wasp, Cotesia glomerata (Hymenoptera: Braconidae).</title>
        <authorList>
            <person name="Pinto B.J."/>
            <person name="Weis J.J."/>
            <person name="Gamble T."/>
            <person name="Ode P.J."/>
            <person name="Paul R."/>
            <person name="Zaspel J.M."/>
        </authorList>
    </citation>
    <scope>NUCLEOTIDE SEQUENCE [LARGE SCALE GENOMIC DNA]</scope>
    <source>
        <strain evidence="2">CgM1</strain>
    </source>
</reference>